<dbReference type="AlphaFoldDB" id="A0A7N4NN87"/>
<comment type="subcellular location">
    <subcellularLocation>
        <location evidence="1">Membrane</location>
        <topology evidence="1">Single-pass type I membrane protein</topology>
    </subcellularLocation>
</comment>
<dbReference type="Ensembl" id="ENSSHAT00000044121.1">
    <property type="protein sequence ID" value="ENSSHAP00000025519.1"/>
    <property type="gene ID" value="ENSSHAG00000031553.1"/>
</dbReference>
<dbReference type="GO" id="GO:0016020">
    <property type="term" value="C:membrane"/>
    <property type="evidence" value="ECO:0007669"/>
    <property type="project" value="UniProtKB-SubCell"/>
</dbReference>
<keyword evidence="6 8" id="KW-0472">Membrane</keyword>
<evidence type="ECO:0000313" key="10">
    <source>
        <dbReference type="Ensembl" id="ENSSHAP00000025519.1"/>
    </source>
</evidence>
<keyword evidence="5 8" id="KW-1133">Transmembrane helix</keyword>
<sequence>MAIRILLLALLLRVYPWTWVSGLPLPPEEQEAEVQAANGSAGATNSTVYVEAKVLVHSNRSASLGLSGHLNPLGVLGRLGHLPPTLSRTLRHFLFALSGCCGIVAICFLIRAYNFKVQSSKKYGLVASEDHLETGSLDSDEETVFEMQHRNTKKSSYHLHE</sequence>
<organism evidence="10 11">
    <name type="scientific">Sarcophilus harrisii</name>
    <name type="common">Tasmanian devil</name>
    <name type="synonym">Sarcophilus laniarius</name>
    <dbReference type="NCBI Taxonomy" id="9305"/>
    <lineage>
        <taxon>Eukaryota</taxon>
        <taxon>Metazoa</taxon>
        <taxon>Chordata</taxon>
        <taxon>Craniata</taxon>
        <taxon>Vertebrata</taxon>
        <taxon>Euteleostomi</taxon>
        <taxon>Mammalia</taxon>
        <taxon>Metatheria</taxon>
        <taxon>Dasyuromorphia</taxon>
        <taxon>Dasyuridae</taxon>
        <taxon>Sarcophilus</taxon>
    </lineage>
</organism>
<feature type="chain" id="PRO_5029581427" evidence="9">
    <location>
        <begin position="23"/>
        <end position="161"/>
    </location>
</feature>
<dbReference type="InParanoid" id="A0A7N4NN87"/>
<dbReference type="Proteomes" id="UP000007648">
    <property type="component" value="Unassembled WGS sequence"/>
</dbReference>
<evidence type="ECO:0000256" key="8">
    <source>
        <dbReference type="SAM" id="Phobius"/>
    </source>
</evidence>
<keyword evidence="7" id="KW-0325">Glycoprotein</keyword>
<evidence type="ECO:0000313" key="11">
    <source>
        <dbReference type="Proteomes" id="UP000007648"/>
    </source>
</evidence>
<reference evidence="10" key="2">
    <citation type="submission" date="2025-08" db="UniProtKB">
        <authorList>
            <consortium name="Ensembl"/>
        </authorList>
    </citation>
    <scope>IDENTIFICATION</scope>
</reference>
<evidence type="ECO:0000256" key="1">
    <source>
        <dbReference type="ARBA" id="ARBA00004479"/>
    </source>
</evidence>
<evidence type="ECO:0000256" key="5">
    <source>
        <dbReference type="ARBA" id="ARBA00022989"/>
    </source>
</evidence>
<evidence type="ECO:0000256" key="4">
    <source>
        <dbReference type="ARBA" id="ARBA00022729"/>
    </source>
</evidence>
<comment type="similarity">
    <text evidence="2">Belongs to the FAM174 family.</text>
</comment>
<evidence type="ECO:0000256" key="2">
    <source>
        <dbReference type="ARBA" id="ARBA00006986"/>
    </source>
</evidence>
<feature type="transmembrane region" description="Helical" evidence="8">
    <location>
        <begin position="93"/>
        <end position="113"/>
    </location>
</feature>
<feature type="signal peptide" evidence="9">
    <location>
        <begin position="1"/>
        <end position="22"/>
    </location>
</feature>
<reference evidence="10" key="3">
    <citation type="submission" date="2025-09" db="UniProtKB">
        <authorList>
            <consortium name="Ensembl"/>
        </authorList>
    </citation>
    <scope>IDENTIFICATION</scope>
</reference>
<dbReference type="InterPro" id="IPR009565">
    <property type="entry name" value="FAM174-like"/>
</dbReference>
<keyword evidence="4 9" id="KW-0732">Signal</keyword>
<protein>
    <submittedName>
        <fullName evidence="10">Uncharacterized protein</fullName>
    </submittedName>
</protein>
<evidence type="ECO:0000256" key="6">
    <source>
        <dbReference type="ARBA" id="ARBA00023136"/>
    </source>
</evidence>
<evidence type="ECO:0000256" key="7">
    <source>
        <dbReference type="ARBA" id="ARBA00023180"/>
    </source>
</evidence>
<proteinExistence type="inferred from homology"/>
<name>A0A7N4NN87_SARHA</name>
<evidence type="ECO:0000256" key="9">
    <source>
        <dbReference type="SAM" id="SignalP"/>
    </source>
</evidence>
<keyword evidence="11" id="KW-1185">Reference proteome</keyword>
<reference evidence="10 11" key="1">
    <citation type="journal article" date="2011" name="Proc. Natl. Acad. Sci. U.S.A.">
        <title>Genetic diversity and population structure of the endangered marsupial Sarcophilus harrisii (Tasmanian devil).</title>
        <authorList>
            <person name="Miller W."/>
            <person name="Hayes V.M."/>
            <person name="Ratan A."/>
            <person name="Petersen D.C."/>
            <person name="Wittekindt N.E."/>
            <person name="Miller J."/>
            <person name="Walenz B."/>
            <person name="Knight J."/>
            <person name="Qi J."/>
            <person name="Zhao F."/>
            <person name="Wang Q."/>
            <person name="Bedoya-Reina O.C."/>
            <person name="Katiyar N."/>
            <person name="Tomsho L.P."/>
            <person name="Kasson L.M."/>
            <person name="Hardie R.A."/>
            <person name="Woodbridge P."/>
            <person name="Tindall E.A."/>
            <person name="Bertelsen M.F."/>
            <person name="Dixon D."/>
            <person name="Pyecroft S."/>
            <person name="Helgen K.M."/>
            <person name="Lesk A.M."/>
            <person name="Pringle T.H."/>
            <person name="Patterson N."/>
            <person name="Zhang Y."/>
            <person name="Kreiss A."/>
            <person name="Woods G.M."/>
            <person name="Jones M.E."/>
            <person name="Schuster S.C."/>
        </authorList>
    </citation>
    <scope>NUCLEOTIDE SEQUENCE [LARGE SCALE GENOMIC DNA]</scope>
</reference>
<evidence type="ECO:0000256" key="3">
    <source>
        <dbReference type="ARBA" id="ARBA00022692"/>
    </source>
</evidence>
<dbReference type="PANTHER" id="PTHR28607">
    <property type="entry name" value="EXPRESSED PROTEIN"/>
    <property type="match status" value="1"/>
</dbReference>
<accession>A0A7N4NN87</accession>
<keyword evidence="3 8" id="KW-0812">Transmembrane</keyword>
<dbReference type="PANTHER" id="PTHR28607:SF4">
    <property type="entry name" value="TRANSMEMBRANE PROTEIN"/>
    <property type="match status" value="1"/>
</dbReference>